<dbReference type="EMBL" id="KB908548">
    <property type="protein sequence ID" value="EOA88107.1"/>
    <property type="molecule type" value="Genomic_DNA"/>
</dbReference>
<keyword evidence="9" id="KW-1185">Reference proteome</keyword>
<organism evidence="8 9">
    <name type="scientific">Exserohilum turcicum (strain 28A)</name>
    <name type="common">Northern leaf blight fungus</name>
    <name type="synonym">Setosphaeria turcica</name>
    <dbReference type="NCBI Taxonomy" id="671987"/>
    <lineage>
        <taxon>Eukaryota</taxon>
        <taxon>Fungi</taxon>
        <taxon>Dikarya</taxon>
        <taxon>Ascomycota</taxon>
        <taxon>Pezizomycotina</taxon>
        <taxon>Dothideomycetes</taxon>
        <taxon>Pleosporomycetidae</taxon>
        <taxon>Pleosporales</taxon>
        <taxon>Pleosporineae</taxon>
        <taxon>Pleosporaceae</taxon>
        <taxon>Exserohilum</taxon>
    </lineage>
</organism>
<evidence type="ECO:0000256" key="7">
    <source>
        <dbReference type="SAM" id="Phobius"/>
    </source>
</evidence>
<dbReference type="InterPro" id="IPR014843">
    <property type="entry name" value="Him1/Fmp52"/>
</dbReference>
<accession>R0KJE9</accession>
<feature type="transmembrane region" description="Helical" evidence="7">
    <location>
        <begin position="206"/>
        <end position="224"/>
    </location>
</feature>
<keyword evidence="7" id="KW-1133">Transmembrane helix</keyword>
<evidence type="ECO:0000256" key="6">
    <source>
        <dbReference type="ARBA" id="ARBA00023136"/>
    </source>
</evidence>
<comment type="similarity">
    <text evidence="2">Belongs to the FMP52 family.</text>
</comment>
<keyword evidence="3" id="KW-1000">Mitochondrion outer membrane</keyword>
<keyword evidence="5" id="KW-0496">Mitochondrion</keyword>
<evidence type="ECO:0000256" key="1">
    <source>
        <dbReference type="ARBA" id="ARBA00004450"/>
    </source>
</evidence>
<dbReference type="GO" id="GO:0005741">
    <property type="term" value="C:mitochondrial outer membrane"/>
    <property type="evidence" value="ECO:0007669"/>
    <property type="project" value="UniProtKB-SubCell"/>
</dbReference>
<name>R0KJE9_EXST2</name>
<reference evidence="8 9" key="1">
    <citation type="journal article" date="2012" name="PLoS Pathog.">
        <title>Diverse lifestyles and strategies of plant pathogenesis encoded in the genomes of eighteen Dothideomycetes fungi.</title>
        <authorList>
            <person name="Ohm R.A."/>
            <person name="Feau N."/>
            <person name="Henrissat B."/>
            <person name="Schoch C.L."/>
            <person name="Horwitz B.A."/>
            <person name="Barry K.W."/>
            <person name="Condon B.J."/>
            <person name="Copeland A.C."/>
            <person name="Dhillon B."/>
            <person name="Glaser F."/>
            <person name="Hesse C.N."/>
            <person name="Kosti I."/>
            <person name="LaButti K."/>
            <person name="Lindquist E.A."/>
            <person name="Lucas S."/>
            <person name="Salamov A.A."/>
            <person name="Bradshaw R.E."/>
            <person name="Ciuffetti L."/>
            <person name="Hamelin R.C."/>
            <person name="Kema G.H.J."/>
            <person name="Lawrence C."/>
            <person name="Scott J.A."/>
            <person name="Spatafora J.W."/>
            <person name="Turgeon B.G."/>
            <person name="de Wit P.J.G.M."/>
            <person name="Zhong S."/>
            <person name="Goodwin S.B."/>
            <person name="Grigoriev I.V."/>
        </authorList>
    </citation>
    <scope>NUCLEOTIDE SEQUENCE [LARGE SCALE GENOMIC DNA]</scope>
    <source>
        <strain evidence="9">28A</strain>
    </source>
</reference>
<keyword evidence="6 7" id="KW-0472">Membrane</keyword>
<keyword evidence="4" id="KW-0809">Transit peptide</keyword>
<evidence type="ECO:0000256" key="2">
    <source>
        <dbReference type="ARBA" id="ARBA00006617"/>
    </source>
</evidence>
<dbReference type="InterPro" id="IPR036291">
    <property type="entry name" value="NAD(P)-bd_dom_sf"/>
</dbReference>
<dbReference type="Proteomes" id="UP000016935">
    <property type="component" value="Unassembled WGS sequence"/>
</dbReference>
<dbReference type="PANTHER" id="PTHR14097:SF7">
    <property type="entry name" value="OXIDOREDUCTASE HTATIP2"/>
    <property type="match status" value="1"/>
</dbReference>
<dbReference type="STRING" id="671987.R0KJE9"/>
<dbReference type="Pfam" id="PF08732">
    <property type="entry name" value="HIM1"/>
    <property type="match status" value="1"/>
</dbReference>
<evidence type="ECO:0000256" key="4">
    <source>
        <dbReference type="ARBA" id="ARBA00022946"/>
    </source>
</evidence>
<dbReference type="OrthoDB" id="430436at2759"/>
<evidence type="ECO:0000256" key="5">
    <source>
        <dbReference type="ARBA" id="ARBA00023128"/>
    </source>
</evidence>
<dbReference type="HOGENOM" id="CLU_071330_3_0_1"/>
<dbReference type="SUPFAM" id="SSF51735">
    <property type="entry name" value="NAD(P)-binding Rossmann-fold domains"/>
    <property type="match status" value="1"/>
</dbReference>
<evidence type="ECO:0000256" key="3">
    <source>
        <dbReference type="ARBA" id="ARBA00022787"/>
    </source>
</evidence>
<dbReference type="Gene3D" id="3.40.50.720">
    <property type="entry name" value="NAD(P)-binding Rossmann-like Domain"/>
    <property type="match status" value="1"/>
</dbReference>
<sequence length="228" mass="24102">MATAVLSGSTGLVGSNILSTLLAHPGFSSVYAYTRRELPNPNGSTKLQPIQSADTSAWKAQFPSAQQPKICFNALGTTRAQAGGVEAQRKIDHDLALELAQAAKAAGTDVYVLISSNGANPNSYFAYPKMKGDLEEAVKGLGFKHTVIVRPGLIVGERSDSRPAEAALRSLAKGLKGLAGSGKLTDWWAQDAGMIGRAAVEAGVRYFPFYAVILGWPVAAAWYFNGNM</sequence>
<dbReference type="AlphaFoldDB" id="R0KJE9"/>
<dbReference type="FunFam" id="3.40.50.720:FF:000366">
    <property type="entry name" value="Protein FMP52, mitochondrial"/>
    <property type="match status" value="1"/>
</dbReference>
<dbReference type="RefSeq" id="XP_008024048.1">
    <property type="nucleotide sequence ID" value="XM_008025857.1"/>
</dbReference>
<dbReference type="PANTHER" id="PTHR14097">
    <property type="entry name" value="OXIDOREDUCTASE HTATIP2"/>
    <property type="match status" value="1"/>
</dbReference>
<dbReference type="GO" id="GO:0051170">
    <property type="term" value="P:import into nucleus"/>
    <property type="evidence" value="ECO:0007669"/>
    <property type="project" value="TreeGrafter"/>
</dbReference>
<protein>
    <recommendedName>
        <fullName evidence="10">NAD(P)-binding domain-containing protein</fullName>
    </recommendedName>
</protein>
<proteinExistence type="inferred from homology"/>
<reference evidence="8 9" key="2">
    <citation type="journal article" date="2013" name="PLoS Genet.">
        <title>Comparative genome structure, secondary metabolite, and effector coding capacity across Cochliobolus pathogens.</title>
        <authorList>
            <person name="Condon B.J."/>
            <person name="Leng Y."/>
            <person name="Wu D."/>
            <person name="Bushley K.E."/>
            <person name="Ohm R.A."/>
            <person name="Otillar R."/>
            <person name="Martin J."/>
            <person name="Schackwitz W."/>
            <person name="Grimwood J."/>
            <person name="MohdZainudin N."/>
            <person name="Xue C."/>
            <person name="Wang R."/>
            <person name="Manning V.A."/>
            <person name="Dhillon B."/>
            <person name="Tu Z.J."/>
            <person name="Steffenson B.J."/>
            <person name="Salamov A."/>
            <person name="Sun H."/>
            <person name="Lowry S."/>
            <person name="LaButti K."/>
            <person name="Han J."/>
            <person name="Copeland A."/>
            <person name="Lindquist E."/>
            <person name="Barry K."/>
            <person name="Schmutz J."/>
            <person name="Baker S.E."/>
            <person name="Ciuffetti L.M."/>
            <person name="Grigoriev I.V."/>
            <person name="Zhong S."/>
            <person name="Turgeon B.G."/>
        </authorList>
    </citation>
    <scope>NUCLEOTIDE SEQUENCE [LARGE SCALE GENOMIC DNA]</scope>
    <source>
        <strain evidence="9">28A</strain>
    </source>
</reference>
<comment type="subcellular location">
    <subcellularLocation>
        <location evidence="1">Mitochondrion outer membrane</location>
        <topology evidence="1">Peripheral membrane protein</topology>
    </subcellularLocation>
</comment>
<dbReference type="GeneID" id="19403144"/>
<dbReference type="eggNOG" id="KOG4039">
    <property type="taxonomic scope" value="Eukaryota"/>
</dbReference>
<evidence type="ECO:0000313" key="9">
    <source>
        <dbReference type="Proteomes" id="UP000016935"/>
    </source>
</evidence>
<evidence type="ECO:0008006" key="10">
    <source>
        <dbReference type="Google" id="ProtNLM"/>
    </source>
</evidence>
<keyword evidence="7" id="KW-0812">Transmembrane</keyword>
<gene>
    <name evidence="8" type="ORF">SETTUDRAFT_27570</name>
</gene>
<evidence type="ECO:0000313" key="8">
    <source>
        <dbReference type="EMBL" id="EOA88107.1"/>
    </source>
</evidence>